<sequence>MVRRSGGSSGARAITAAVPRRRSKRETRKVSTVISPVVLNLDSLSFPATPSSDTSSSFSSDSDLNLELCSGSETDVESQDTTYSEGRSDVDPNSDRELDVELDSKADVIMGTITYYTKQGHAMANGVLKDIRNIPDLGLDRSKKDKLAMYVQDLYAILHAL</sequence>
<reference evidence="2" key="1">
    <citation type="journal article" date="2020" name="Stud. Mycol.">
        <title>101 Dothideomycetes genomes: a test case for predicting lifestyles and emergence of pathogens.</title>
        <authorList>
            <person name="Haridas S."/>
            <person name="Albert R."/>
            <person name="Binder M."/>
            <person name="Bloem J."/>
            <person name="Labutti K."/>
            <person name="Salamov A."/>
            <person name="Andreopoulos B."/>
            <person name="Baker S."/>
            <person name="Barry K."/>
            <person name="Bills G."/>
            <person name="Bluhm B."/>
            <person name="Cannon C."/>
            <person name="Castanera R."/>
            <person name="Culley D."/>
            <person name="Daum C."/>
            <person name="Ezra D."/>
            <person name="Gonzalez J."/>
            <person name="Henrissat B."/>
            <person name="Kuo A."/>
            <person name="Liang C."/>
            <person name="Lipzen A."/>
            <person name="Lutzoni F."/>
            <person name="Magnuson J."/>
            <person name="Mondo S."/>
            <person name="Nolan M."/>
            <person name="Ohm R."/>
            <person name="Pangilinan J."/>
            <person name="Park H.-J."/>
            <person name="Ramirez L."/>
            <person name="Alfaro M."/>
            <person name="Sun H."/>
            <person name="Tritt A."/>
            <person name="Yoshinaga Y."/>
            <person name="Zwiers L.-H."/>
            <person name="Turgeon B."/>
            <person name="Goodwin S."/>
            <person name="Spatafora J."/>
            <person name="Crous P."/>
            <person name="Grigoriev I."/>
        </authorList>
    </citation>
    <scope>NUCLEOTIDE SEQUENCE</scope>
    <source>
        <strain evidence="2">CBS 107.79</strain>
    </source>
</reference>
<feature type="compositionally biased region" description="Basic and acidic residues" evidence="1">
    <location>
        <begin position="86"/>
        <end position="97"/>
    </location>
</feature>
<dbReference type="OrthoDB" id="4485682at2759"/>
<organism evidence="2 3">
    <name type="scientific">Bimuria novae-zelandiae CBS 107.79</name>
    <dbReference type="NCBI Taxonomy" id="1447943"/>
    <lineage>
        <taxon>Eukaryota</taxon>
        <taxon>Fungi</taxon>
        <taxon>Dikarya</taxon>
        <taxon>Ascomycota</taxon>
        <taxon>Pezizomycotina</taxon>
        <taxon>Dothideomycetes</taxon>
        <taxon>Pleosporomycetidae</taxon>
        <taxon>Pleosporales</taxon>
        <taxon>Massarineae</taxon>
        <taxon>Didymosphaeriaceae</taxon>
        <taxon>Bimuria</taxon>
    </lineage>
</organism>
<evidence type="ECO:0000256" key="1">
    <source>
        <dbReference type="SAM" id="MobiDB-lite"/>
    </source>
</evidence>
<feature type="region of interest" description="Disordered" evidence="1">
    <location>
        <begin position="45"/>
        <end position="97"/>
    </location>
</feature>
<feature type="region of interest" description="Disordered" evidence="1">
    <location>
        <begin position="1"/>
        <end position="30"/>
    </location>
</feature>
<keyword evidence="3" id="KW-1185">Reference proteome</keyword>
<gene>
    <name evidence="2" type="ORF">BU23DRAFT_562779</name>
</gene>
<dbReference type="Proteomes" id="UP000800036">
    <property type="component" value="Unassembled WGS sequence"/>
</dbReference>
<proteinExistence type="predicted"/>
<name>A0A6A5VV23_9PLEO</name>
<evidence type="ECO:0000313" key="3">
    <source>
        <dbReference type="Proteomes" id="UP000800036"/>
    </source>
</evidence>
<accession>A0A6A5VV23</accession>
<dbReference type="EMBL" id="ML976656">
    <property type="protein sequence ID" value="KAF1980430.1"/>
    <property type="molecule type" value="Genomic_DNA"/>
</dbReference>
<dbReference type="AlphaFoldDB" id="A0A6A5VV23"/>
<evidence type="ECO:0000313" key="2">
    <source>
        <dbReference type="EMBL" id="KAF1980430.1"/>
    </source>
</evidence>
<feature type="compositionally biased region" description="Low complexity" evidence="1">
    <location>
        <begin position="45"/>
        <end position="62"/>
    </location>
</feature>
<protein>
    <submittedName>
        <fullName evidence="2">Uncharacterized protein</fullName>
    </submittedName>
</protein>